<protein>
    <recommendedName>
        <fullName evidence="2">PPM-type phosphatase domain-containing protein</fullName>
    </recommendedName>
</protein>
<dbReference type="CDD" id="cd00143">
    <property type="entry name" value="PP2Cc"/>
    <property type="match status" value="1"/>
</dbReference>
<gene>
    <name evidence="3" type="primary">RvY_13595-1</name>
    <name evidence="3" type="synonym">RvY_13595.1</name>
    <name evidence="3" type="ORF">RvY_13595</name>
</gene>
<dbReference type="Proteomes" id="UP000186922">
    <property type="component" value="Unassembled WGS sequence"/>
</dbReference>
<dbReference type="OrthoDB" id="10049211at2759"/>
<comment type="caution">
    <text evidence="3">The sequence shown here is derived from an EMBL/GenBank/DDBJ whole genome shotgun (WGS) entry which is preliminary data.</text>
</comment>
<dbReference type="Pfam" id="PF00481">
    <property type="entry name" value="PP2C"/>
    <property type="match status" value="1"/>
</dbReference>
<feature type="region of interest" description="Disordered" evidence="1">
    <location>
        <begin position="385"/>
        <end position="415"/>
    </location>
</feature>
<keyword evidence="4" id="KW-1185">Reference proteome</keyword>
<reference evidence="3 4" key="1">
    <citation type="journal article" date="2016" name="Nat. Commun.">
        <title>Extremotolerant tardigrade genome and improved radiotolerance of human cultured cells by tardigrade-unique protein.</title>
        <authorList>
            <person name="Hashimoto T."/>
            <person name="Horikawa D.D."/>
            <person name="Saito Y."/>
            <person name="Kuwahara H."/>
            <person name="Kozuka-Hata H."/>
            <person name="Shin-I T."/>
            <person name="Minakuchi Y."/>
            <person name="Ohishi K."/>
            <person name="Motoyama A."/>
            <person name="Aizu T."/>
            <person name="Enomoto A."/>
            <person name="Kondo K."/>
            <person name="Tanaka S."/>
            <person name="Hara Y."/>
            <person name="Koshikawa S."/>
            <person name="Sagara H."/>
            <person name="Miura T."/>
            <person name="Yokobori S."/>
            <person name="Miyagawa K."/>
            <person name="Suzuki Y."/>
            <person name="Kubo T."/>
            <person name="Oyama M."/>
            <person name="Kohara Y."/>
            <person name="Fujiyama A."/>
            <person name="Arakawa K."/>
            <person name="Katayama T."/>
            <person name="Toyoda A."/>
            <person name="Kunieda T."/>
        </authorList>
    </citation>
    <scope>NUCLEOTIDE SEQUENCE [LARGE SCALE GENOMIC DNA]</scope>
    <source>
        <strain evidence="3 4">YOKOZUNA-1</strain>
    </source>
</reference>
<dbReference type="GO" id="GO:0004722">
    <property type="term" value="F:protein serine/threonine phosphatase activity"/>
    <property type="evidence" value="ECO:0007669"/>
    <property type="project" value="InterPro"/>
</dbReference>
<organism evidence="3 4">
    <name type="scientific">Ramazzottius varieornatus</name>
    <name type="common">Water bear</name>
    <name type="synonym">Tardigrade</name>
    <dbReference type="NCBI Taxonomy" id="947166"/>
    <lineage>
        <taxon>Eukaryota</taxon>
        <taxon>Metazoa</taxon>
        <taxon>Ecdysozoa</taxon>
        <taxon>Tardigrada</taxon>
        <taxon>Eutardigrada</taxon>
        <taxon>Parachela</taxon>
        <taxon>Hypsibioidea</taxon>
        <taxon>Ramazzottiidae</taxon>
        <taxon>Ramazzottius</taxon>
    </lineage>
</organism>
<dbReference type="EMBL" id="BDGG01000009">
    <property type="protein sequence ID" value="GAV03119.1"/>
    <property type="molecule type" value="Genomic_DNA"/>
</dbReference>
<dbReference type="InterPro" id="IPR001932">
    <property type="entry name" value="PPM-type_phosphatase-like_dom"/>
</dbReference>
<feature type="compositionally biased region" description="Polar residues" evidence="1">
    <location>
        <begin position="385"/>
        <end position="404"/>
    </location>
</feature>
<sequence>MKDMDGRSIMDIKWSEEAGIGCTRKCLYRSDGAHYTMEDGVDEDRVISYRVNDIHVYAIFDGHDGSKASQFAAQQFPLELLLGQLEAPIDDEEMRTVIRNAFHMVEEKFLDGLEDKADSLNLNRSRSSRLGSSSLPDLHASSFSDSAPTHLPQHFAGGTTAVMAVYCHGKLFFANCGDSIAVWCQVNADGVLSVHPVSILHNIDSEDEALRLSLLGLDINLLKRSHALKLTRCVGNYALKKYYRSFDILKQAVTTPITCDPEIIGGIVISPETRGFVYLMSSGLHQAWKECTGSESVETDIAGLIAVQLSSDKSLHDIAQTVLEHVCQRHAAAYASGKAAQEYFRRDEMTLLIRNFGLDGKDVVQSPSPASDVMDLLNGDAPENAQTLRFPSRPNWGSENTGSSDDTETDGYANSVGAQRSLDGSILVEYVDPYVDFSELNSLDTDFECSDSD</sequence>
<dbReference type="SUPFAM" id="SSF81606">
    <property type="entry name" value="PP2C-like"/>
    <property type="match status" value="1"/>
</dbReference>
<dbReference type="AlphaFoldDB" id="A0A1D1VWZ0"/>
<dbReference type="InterPro" id="IPR015655">
    <property type="entry name" value="PP2C"/>
</dbReference>
<dbReference type="Gene3D" id="3.60.40.10">
    <property type="entry name" value="PPM-type phosphatase domain"/>
    <property type="match status" value="1"/>
</dbReference>
<dbReference type="STRING" id="947166.A0A1D1VWZ0"/>
<feature type="domain" description="PPM-type phosphatase" evidence="2">
    <location>
        <begin position="25"/>
        <end position="356"/>
    </location>
</feature>
<dbReference type="PANTHER" id="PTHR13832">
    <property type="entry name" value="PROTEIN PHOSPHATASE 2C"/>
    <property type="match status" value="1"/>
</dbReference>
<dbReference type="InterPro" id="IPR036457">
    <property type="entry name" value="PPM-type-like_dom_sf"/>
</dbReference>
<dbReference type="PROSITE" id="PS51746">
    <property type="entry name" value="PPM_2"/>
    <property type="match status" value="1"/>
</dbReference>
<proteinExistence type="predicted"/>
<evidence type="ECO:0000313" key="4">
    <source>
        <dbReference type="Proteomes" id="UP000186922"/>
    </source>
</evidence>
<evidence type="ECO:0000313" key="3">
    <source>
        <dbReference type="EMBL" id="GAV03119.1"/>
    </source>
</evidence>
<dbReference type="PANTHER" id="PTHR13832:SF533">
    <property type="entry name" value="TGF-BETA-ACTIVATED KINASE 1 AND MAP3K7-BINDING PROTEIN 1"/>
    <property type="match status" value="1"/>
</dbReference>
<evidence type="ECO:0000256" key="1">
    <source>
        <dbReference type="SAM" id="MobiDB-lite"/>
    </source>
</evidence>
<dbReference type="SMART" id="SM00332">
    <property type="entry name" value="PP2Cc"/>
    <property type="match status" value="1"/>
</dbReference>
<evidence type="ECO:0000259" key="2">
    <source>
        <dbReference type="PROSITE" id="PS51746"/>
    </source>
</evidence>
<name>A0A1D1VWZ0_RAMVA</name>
<accession>A0A1D1VWZ0</accession>